<dbReference type="Proteomes" id="UP000245086">
    <property type="component" value="Unassembled WGS sequence"/>
</dbReference>
<dbReference type="RefSeq" id="WP_192576243.1">
    <property type="nucleotide sequence ID" value="NZ_BFBR01000004.1"/>
</dbReference>
<accession>A0A2P2EAA2</accession>
<dbReference type="AlphaFoldDB" id="A0A2P2EAA2"/>
<dbReference type="Pfam" id="PF10017">
    <property type="entry name" value="Methyltransf_33"/>
    <property type="match status" value="1"/>
</dbReference>
<keyword evidence="2" id="KW-0489">Methyltransferase</keyword>
<proteinExistence type="predicted"/>
<dbReference type="GO" id="GO:0052706">
    <property type="term" value="F:L-histidine N(alpha)-methyltransferase activity"/>
    <property type="evidence" value="ECO:0007669"/>
    <property type="project" value="UniProtKB-EC"/>
</dbReference>
<dbReference type="GO" id="GO:0032259">
    <property type="term" value="P:methylation"/>
    <property type="evidence" value="ECO:0007669"/>
    <property type="project" value="UniProtKB-KW"/>
</dbReference>
<dbReference type="InterPro" id="IPR029063">
    <property type="entry name" value="SAM-dependent_MTases_sf"/>
</dbReference>
<comment type="caution">
    <text evidence="2">The sequence shown here is derived from an EMBL/GenBank/DDBJ whole genome shotgun (WGS) entry which is preliminary data.</text>
</comment>
<keyword evidence="3" id="KW-1185">Reference proteome</keyword>
<feature type="domain" description="Histidine-specific methyltransferase SAM-dependent" evidence="1">
    <location>
        <begin position="33"/>
        <end position="277"/>
    </location>
</feature>
<evidence type="ECO:0000313" key="3">
    <source>
        <dbReference type="Proteomes" id="UP000245086"/>
    </source>
</evidence>
<protein>
    <submittedName>
        <fullName evidence="2">Histidine N-alpha-methyltransferase</fullName>
        <ecNumber evidence="2">2.1.1.44</ecNumber>
    </submittedName>
</protein>
<reference evidence="2 3" key="1">
    <citation type="journal article" date="2018" name="Genome Announc.">
        <title>Draft Genome Sequence of "Candidatus Phycosocius bacilliformis," an Alphaproteobacterial Ectosymbiont of the Hydrocarbon-Producing Green Alga Botryococcus braunii.</title>
        <authorList>
            <person name="Tanabe Y."/>
            <person name="Yamaguchi H."/>
            <person name="Watanabe M.M."/>
        </authorList>
    </citation>
    <scope>NUCLEOTIDE SEQUENCE [LARGE SCALE GENOMIC DNA]</scope>
    <source>
        <strain evidence="2 3">BOTRYCO-2</strain>
    </source>
</reference>
<name>A0A2P2EAA2_9PROT</name>
<evidence type="ECO:0000259" key="1">
    <source>
        <dbReference type="Pfam" id="PF10017"/>
    </source>
</evidence>
<dbReference type="Gene3D" id="3.40.50.150">
    <property type="entry name" value="Vaccinia Virus protein VP39"/>
    <property type="match status" value="1"/>
</dbReference>
<dbReference type="EC" id="2.1.1.44" evidence="2"/>
<keyword evidence="2" id="KW-0808">Transferase</keyword>
<gene>
    <name evidence="2" type="primary">egtD</name>
    <name evidence="2" type="ORF">PbB2_01662</name>
</gene>
<evidence type="ECO:0000313" key="2">
    <source>
        <dbReference type="EMBL" id="GBF57991.1"/>
    </source>
</evidence>
<dbReference type="EMBL" id="BFBR01000004">
    <property type="protein sequence ID" value="GBF57991.1"/>
    <property type="molecule type" value="Genomic_DNA"/>
</dbReference>
<dbReference type="SUPFAM" id="SSF53335">
    <property type="entry name" value="S-adenosyl-L-methionine-dependent methyltransferases"/>
    <property type="match status" value="1"/>
</dbReference>
<organism evidence="2 3">
    <name type="scientific">Candidatus Phycosocius bacilliformis</name>
    <dbReference type="NCBI Taxonomy" id="1445552"/>
    <lineage>
        <taxon>Bacteria</taxon>
        <taxon>Pseudomonadati</taxon>
        <taxon>Pseudomonadota</taxon>
        <taxon>Alphaproteobacteria</taxon>
        <taxon>Caulobacterales</taxon>
        <taxon>Caulobacterales incertae sedis</taxon>
        <taxon>Candidatus Phycosocius</taxon>
    </lineage>
</organism>
<sequence length="280" mass="29602">MDLIQLAQADLQAGQTDFPIELGLDGPPPHVERGEREILDRILPELVDRIGPAARLIDAGPFAGLRAALILGQLERPKAVVLVNPDIDPRVLDSVQDRASTAQISVAPPGAQASQWDLPAVGTGASLAVLSAGCLGLLSPSARQAWLTGAHDALKAGDFLLVSLEKSRDGALMEATYLDFGQALVRNALARLGKAQGLEPRIYYDACARQVHFAALVSGSGTPAGRPDQLGRLAAGQLLRFGAARQLDLDDLTAACHDFQLVAHWHSSDGWVTAALLVKK</sequence>
<dbReference type="InterPro" id="IPR019257">
    <property type="entry name" value="MeTrfase_dom"/>
</dbReference>